<dbReference type="PROSITE" id="PS50067">
    <property type="entry name" value="KINESIN_MOTOR_2"/>
    <property type="match status" value="1"/>
</dbReference>
<evidence type="ECO:0000256" key="5">
    <source>
        <dbReference type="RuleBase" id="RU000394"/>
    </source>
</evidence>
<name>A0A5D2IF64_GOSTO</name>
<evidence type="ECO:0000256" key="7">
    <source>
        <dbReference type="SAM" id="MobiDB-lite"/>
    </source>
</evidence>
<dbReference type="PANTHER" id="PTHR47972">
    <property type="entry name" value="KINESIN-LIKE PROTEIN KLP-3"/>
    <property type="match status" value="1"/>
</dbReference>
<accession>A0A5D2IF64</accession>
<feature type="region of interest" description="Disordered" evidence="7">
    <location>
        <begin position="482"/>
        <end position="548"/>
    </location>
</feature>
<keyword evidence="2 5" id="KW-0067">ATP-binding</keyword>
<dbReference type="Pfam" id="PF00225">
    <property type="entry name" value="Kinesin"/>
    <property type="match status" value="1"/>
</dbReference>
<dbReference type="EMBL" id="CM017634">
    <property type="protein sequence ID" value="TYH40780.1"/>
    <property type="molecule type" value="Genomic_DNA"/>
</dbReference>
<keyword evidence="5" id="KW-0493">Microtubule</keyword>
<evidence type="ECO:0000256" key="3">
    <source>
        <dbReference type="ARBA" id="ARBA00023175"/>
    </source>
</evidence>
<sequence length="637" mass="71501">MFLLQFQDGGSKCGPVNVKRFLVAMDEMGLPSFELSDIEQGHMMPVLQCLKTLRVCVNSNGEVNNIQNPSRKTWNLSGEFERIQLKQGYNADLSDATILELMKPSSLEQNNLYRAREEKYQSRIRAFETLVKGTLEENKVALNKLQHIKIEKSKVEEMGKVEKQNLLQLKKNNIQNDLEISRLRKELESSKEMHERHCLQLEAQAEGTKAVLEVKLKELECLLTDSKKKADDLQSFSESTQKRWKNRECSYQSFIDQQFGALKGLREISKSIKREALKTKKSHSEELNHLGKKLKGLVDAAGNYHLTLAENRILYNEIQDLKALNERSSRSHSVLTVHVRGTEIKTNAVLHGSLHLVDLAGSERVDRSEATGDRLREAQHINKSLSALGDAIFALAQKNAHVPYRNSKLTQVLQSSLDSYSETISTLKFAQRFSGVELGAPQTHREGGDIKELMEQVAFLKEIITKKDQEIERLRLLKGNGNGIKHRMSSLRGHSRGNPQQSQSLSRQQSLENYEKTASDADKCSVNGDKHSEAGSHWSVDDSKLNNESSAQTNLAGTDLGQNTNDDIELLAFRDGNSEERLCDTSDGDLPMGGSQTDGSICIAVQLTLFPEPSKSSDKQEKVGKSDKAEKSDNTRK</sequence>
<dbReference type="GO" id="GO:0003777">
    <property type="term" value="F:microtubule motor activity"/>
    <property type="evidence" value="ECO:0007669"/>
    <property type="project" value="InterPro"/>
</dbReference>
<dbReference type="InterPro" id="IPR036961">
    <property type="entry name" value="Kinesin_motor_dom_sf"/>
</dbReference>
<feature type="compositionally biased region" description="Basic residues" evidence="7">
    <location>
        <begin position="484"/>
        <end position="495"/>
    </location>
</feature>
<keyword evidence="10" id="KW-1185">Reference proteome</keyword>
<dbReference type="InterPro" id="IPR001752">
    <property type="entry name" value="Kinesin_motor_dom"/>
</dbReference>
<evidence type="ECO:0000313" key="9">
    <source>
        <dbReference type="EMBL" id="TYH40780.1"/>
    </source>
</evidence>
<evidence type="ECO:0000256" key="4">
    <source>
        <dbReference type="PROSITE-ProRule" id="PRU00283"/>
    </source>
</evidence>
<dbReference type="GO" id="GO:0005874">
    <property type="term" value="C:microtubule"/>
    <property type="evidence" value="ECO:0007669"/>
    <property type="project" value="UniProtKB-KW"/>
</dbReference>
<dbReference type="InterPro" id="IPR027640">
    <property type="entry name" value="Kinesin-like_fam"/>
</dbReference>
<feature type="domain" description="Kinesin motor" evidence="8">
    <location>
        <begin position="323"/>
        <end position="417"/>
    </location>
</feature>
<evidence type="ECO:0000256" key="2">
    <source>
        <dbReference type="ARBA" id="ARBA00022840"/>
    </source>
</evidence>
<gene>
    <name evidence="9" type="ORF">ES332_D12G271000v1</name>
</gene>
<dbReference type="PROSITE" id="PS00411">
    <property type="entry name" value="KINESIN_MOTOR_1"/>
    <property type="match status" value="1"/>
</dbReference>
<proteinExistence type="inferred from homology"/>
<comment type="similarity">
    <text evidence="4 5">Belongs to the TRAFAC class myosin-kinesin ATPase superfamily. Kinesin family.</text>
</comment>
<dbReference type="GO" id="GO:0008017">
    <property type="term" value="F:microtubule binding"/>
    <property type="evidence" value="ECO:0007669"/>
    <property type="project" value="InterPro"/>
</dbReference>
<feature type="compositionally biased region" description="Basic and acidic residues" evidence="7">
    <location>
        <begin position="513"/>
        <end position="545"/>
    </location>
</feature>
<organism evidence="9 10">
    <name type="scientific">Gossypium tomentosum</name>
    <name type="common">Hawaiian cotton</name>
    <name type="synonym">Gossypium sandvicense</name>
    <dbReference type="NCBI Taxonomy" id="34277"/>
    <lineage>
        <taxon>Eukaryota</taxon>
        <taxon>Viridiplantae</taxon>
        <taxon>Streptophyta</taxon>
        <taxon>Embryophyta</taxon>
        <taxon>Tracheophyta</taxon>
        <taxon>Spermatophyta</taxon>
        <taxon>Magnoliopsida</taxon>
        <taxon>eudicotyledons</taxon>
        <taxon>Gunneridae</taxon>
        <taxon>Pentapetalae</taxon>
        <taxon>rosids</taxon>
        <taxon>malvids</taxon>
        <taxon>Malvales</taxon>
        <taxon>Malvaceae</taxon>
        <taxon>Malvoideae</taxon>
        <taxon>Gossypium</taxon>
    </lineage>
</organism>
<dbReference type="Gene3D" id="3.40.850.10">
    <property type="entry name" value="Kinesin motor domain"/>
    <property type="match status" value="1"/>
</dbReference>
<protein>
    <recommendedName>
        <fullName evidence="5">Kinesin-like protein</fullName>
    </recommendedName>
</protein>
<keyword evidence="3 5" id="KW-0505">Motor protein</keyword>
<dbReference type="GO" id="GO:0005524">
    <property type="term" value="F:ATP binding"/>
    <property type="evidence" value="ECO:0007669"/>
    <property type="project" value="UniProtKB-KW"/>
</dbReference>
<keyword evidence="6" id="KW-0175">Coiled coil</keyword>
<dbReference type="PRINTS" id="PR00380">
    <property type="entry name" value="KINESINHEAVY"/>
</dbReference>
<feature type="coiled-coil region" evidence="6">
    <location>
        <begin position="184"/>
        <end position="229"/>
    </location>
</feature>
<feature type="compositionally biased region" description="Low complexity" evidence="7">
    <location>
        <begin position="500"/>
        <end position="511"/>
    </location>
</feature>
<dbReference type="SUPFAM" id="SSF52540">
    <property type="entry name" value="P-loop containing nucleoside triphosphate hydrolases"/>
    <property type="match status" value="1"/>
</dbReference>
<evidence type="ECO:0000256" key="6">
    <source>
        <dbReference type="SAM" id="Coils"/>
    </source>
</evidence>
<dbReference type="Proteomes" id="UP000322667">
    <property type="component" value="Chromosome D12"/>
</dbReference>
<dbReference type="InterPro" id="IPR019821">
    <property type="entry name" value="Kinesin_motor_CS"/>
</dbReference>
<dbReference type="PANTHER" id="PTHR47972:SF14">
    <property type="entry name" value="KINESIN-LIKE PROTEIN KIN-14J"/>
    <property type="match status" value="1"/>
</dbReference>
<comment type="caution">
    <text evidence="4">Lacks conserved residue(s) required for the propagation of feature annotation.</text>
</comment>
<evidence type="ECO:0000256" key="1">
    <source>
        <dbReference type="ARBA" id="ARBA00022741"/>
    </source>
</evidence>
<dbReference type="InterPro" id="IPR027417">
    <property type="entry name" value="P-loop_NTPase"/>
</dbReference>
<feature type="region of interest" description="Disordered" evidence="7">
    <location>
        <begin position="610"/>
        <end position="637"/>
    </location>
</feature>
<dbReference type="SMART" id="SM00129">
    <property type="entry name" value="KISc"/>
    <property type="match status" value="1"/>
</dbReference>
<evidence type="ECO:0000313" key="10">
    <source>
        <dbReference type="Proteomes" id="UP000322667"/>
    </source>
</evidence>
<feature type="compositionally biased region" description="Basic and acidic residues" evidence="7">
    <location>
        <begin position="615"/>
        <end position="637"/>
    </location>
</feature>
<reference evidence="9 10" key="1">
    <citation type="submission" date="2019-07" db="EMBL/GenBank/DDBJ databases">
        <title>WGS assembly of Gossypium tomentosum.</title>
        <authorList>
            <person name="Chen Z.J."/>
            <person name="Sreedasyam A."/>
            <person name="Ando A."/>
            <person name="Song Q."/>
            <person name="De L."/>
            <person name="Hulse-Kemp A."/>
            <person name="Ding M."/>
            <person name="Ye W."/>
            <person name="Kirkbride R."/>
            <person name="Jenkins J."/>
            <person name="Plott C."/>
            <person name="Lovell J."/>
            <person name="Lin Y.-M."/>
            <person name="Vaughn R."/>
            <person name="Liu B."/>
            <person name="Li W."/>
            <person name="Simpson S."/>
            <person name="Scheffler B."/>
            <person name="Saski C."/>
            <person name="Grover C."/>
            <person name="Hu G."/>
            <person name="Conover J."/>
            <person name="Carlson J."/>
            <person name="Shu S."/>
            <person name="Boston L."/>
            <person name="Williams M."/>
            <person name="Peterson D."/>
            <person name="Mcgee K."/>
            <person name="Jones D."/>
            <person name="Wendel J."/>
            <person name="Stelly D."/>
            <person name="Grimwood J."/>
            <person name="Schmutz J."/>
        </authorList>
    </citation>
    <scope>NUCLEOTIDE SEQUENCE [LARGE SCALE GENOMIC DNA]</scope>
    <source>
        <strain evidence="9">7179.01</strain>
    </source>
</reference>
<evidence type="ECO:0000259" key="8">
    <source>
        <dbReference type="PROSITE" id="PS50067"/>
    </source>
</evidence>
<dbReference type="GO" id="GO:0007018">
    <property type="term" value="P:microtubule-based movement"/>
    <property type="evidence" value="ECO:0007669"/>
    <property type="project" value="InterPro"/>
</dbReference>
<keyword evidence="1 5" id="KW-0547">Nucleotide-binding</keyword>
<dbReference type="AlphaFoldDB" id="A0A5D2IF64"/>